<dbReference type="EMBL" id="OV121133">
    <property type="protein sequence ID" value="CAH0551114.1"/>
    <property type="molecule type" value="Genomic_DNA"/>
</dbReference>
<reference evidence="1" key="1">
    <citation type="submission" date="2021-12" db="EMBL/GenBank/DDBJ databases">
        <authorList>
            <person name="King R."/>
        </authorList>
    </citation>
    <scope>NUCLEOTIDE SEQUENCE</scope>
</reference>
<evidence type="ECO:0000313" key="1">
    <source>
        <dbReference type="EMBL" id="CAH0551114.1"/>
    </source>
</evidence>
<gene>
    <name evidence="1" type="ORF">MELIAE_LOCUS3793</name>
</gene>
<proteinExistence type="predicted"/>
<evidence type="ECO:0000313" key="2">
    <source>
        <dbReference type="Proteomes" id="UP001154078"/>
    </source>
</evidence>
<keyword evidence="2" id="KW-1185">Reference proteome</keyword>
<protein>
    <recommendedName>
        <fullName evidence="3">DUF4806 domain-containing protein</fullName>
    </recommendedName>
</protein>
<dbReference type="Proteomes" id="UP001154078">
    <property type="component" value="Chromosome 2"/>
</dbReference>
<sequence length="364" mass="42252">MSSFKPEEYTKKIVKVKRKMTAQTKSGRIVYRPLKQNTTESEELPPPKKLTFDLSVSEGIQELRLKKDLLWNCAKKSPEKVIAKSKTPNKEIFKSLDTQNQIKMYSSPQEIKECGTLTNSEVRDRLEKLEITQIRTFNLLEKTYALLESHMATESKLQRLRRKPREKLPGFPKKSVEGLEALENEDMDMTRLQLQEHWKAIGATKLRDFIKIALNDSMEPSLIKKITWTGAGNSYKFEDTKMATAMFDAARECSTFEGPENLRIFSFEFGQAMRVLKQGFKIKENFQERSTDNFENADHAKKLQKQGQSIGELQYVKNNGKVPNKILEETDEYVIEYISDYDNDENDNIEYVDHKGYRASDEEI</sequence>
<name>A0A9P0AZX1_BRAAE</name>
<organism evidence="1 2">
    <name type="scientific">Brassicogethes aeneus</name>
    <name type="common">Rape pollen beetle</name>
    <name type="synonym">Meligethes aeneus</name>
    <dbReference type="NCBI Taxonomy" id="1431903"/>
    <lineage>
        <taxon>Eukaryota</taxon>
        <taxon>Metazoa</taxon>
        <taxon>Ecdysozoa</taxon>
        <taxon>Arthropoda</taxon>
        <taxon>Hexapoda</taxon>
        <taxon>Insecta</taxon>
        <taxon>Pterygota</taxon>
        <taxon>Neoptera</taxon>
        <taxon>Endopterygota</taxon>
        <taxon>Coleoptera</taxon>
        <taxon>Polyphaga</taxon>
        <taxon>Cucujiformia</taxon>
        <taxon>Nitidulidae</taxon>
        <taxon>Meligethinae</taxon>
        <taxon>Brassicogethes</taxon>
    </lineage>
</organism>
<accession>A0A9P0AZX1</accession>
<dbReference type="AlphaFoldDB" id="A0A9P0AZX1"/>
<evidence type="ECO:0008006" key="3">
    <source>
        <dbReference type="Google" id="ProtNLM"/>
    </source>
</evidence>